<dbReference type="Proteomes" id="UP000887565">
    <property type="component" value="Unplaced"/>
</dbReference>
<protein>
    <submittedName>
        <fullName evidence="2">Uncharacterized protein</fullName>
    </submittedName>
</protein>
<keyword evidence="1" id="KW-1185">Reference proteome</keyword>
<evidence type="ECO:0000313" key="1">
    <source>
        <dbReference type="Proteomes" id="UP000887565"/>
    </source>
</evidence>
<organism evidence="1 2">
    <name type="scientific">Romanomermis culicivorax</name>
    <name type="common">Nematode worm</name>
    <dbReference type="NCBI Taxonomy" id="13658"/>
    <lineage>
        <taxon>Eukaryota</taxon>
        <taxon>Metazoa</taxon>
        <taxon>Ecdysozoa</taxon>
        <taxon>Nematoda</taxon>
        <taxon>Enoplea</taxon>
        <taxon>Dorylaimia</taxon>
        <taxon>Mermithida</taxon>
        <taxon>Mermithoidea</taxon>
        <taxon>Mermithidae</taxon>
        <taxon>Romanomermis</taxon>
    </lineage>
</organism>
<proteinExistence type="predicted"/>
<accession>A0A915IJX6</accession>
<dbReference type="AlphaFoldDB" id="A0A915IJX6"/>
<reference evidence="2" key="1">
    <citation type="submission" date="2022-11" db="UniProtKB">
        <authorList>
            <consortium name="WormBaseParasite"/>
        </authorList>
    </citation>
    <scope>IDENTIFICATION</scope>
</reference>
<evidence type="ECO:0000313" key="2">
    <source>
        <dbReference type="WBParaSite" id="nRc.2.0.1.t14120-RA"/>
    </source>
</evidence>
<dbReference type="WBParaSite" id="nRc.2.0.1.t14120-RA">
    <property type="protein sequence ID" value="nRc.2.0.1.t14120-RA"/>
    <property type="gene ID" value="nRc.2.0.1.g14120"/>
</dbReference>
<name>A0A915IJX6_ROMCU</name>
<sequence>MLGVAQIHYWDIKWYRDSKITGMRHSVLNAQQLVTSASVLAKMVLASANIKSV</sequence>